<dbReference type="GO" id="GO:0005524">
    <property type="term" value="F:ATP binding"/>
    <property type="evidence" value="ECO:0007669"/>
    <property type="project" value="UniProtKB-KW"/>
</dbReference>
<dbReference type="OrthoDB" id="2281104at2759"/>
<keyword evidence="1 4" id="KW-0347">Helicase</keyword>
<dbReference type="Proteomes" id="UP000093000">
    <property type="component" value="Unassembled WGS sequence"/>
</dbReference>
<dbReference type="CDD" id="cd18809">
    <property type="entry name" value="SF1_C_RecD"/>
    <property type="match status" value="1"/>
</dbReference>
<feature type="non-terminal residue" evidence="4">
    <location>
        <position position="336"/>
    </location>
</feature>
<dbReference type="SUPFAM" id="SSF52540">
    <property type="entry name" value="P-loop containing nucleoside triphosphate hydrolases"/>
    <property type="match status" value="1"/>
</dbReference>
<protein>
    <recommendedName>
        <fullName evidence="1">ATP-dependent DNA helicase</fullName>
        <ecNumber evidence="1">5.6.2.3</ecNumber>
    </recommendedName>
</protein>
<name>A0A1C7MX15_9FUNG</name>
<comment type="cofactor">
    <cofactor evidence="1">
        <name>Mg(2+)</name>
        <dbReference type="ChEBI" id="CHEBI:18420"/>
    </cofactor>
</comment>
<evidence type="ECO:0000313" key="4">
    <source>
        <dbReference type="EMBL" id="OBZ81288.1"/>
    </source>
</evidence>
<evidence type="ECO:0000259" key="3">
    <source>
        <dbReference type="Pfam" id="PF21530"/>
    </source>
</evidence>
<dbReference type="STRING" id="101091.A0A1C7MX15"/>
<keyword evidence="1" id="KW-0378">Hydrolase</keyword>
<dbReference type="InterPro" id="IPR010285">
    <property type="entry name" value="DNA_helicase_pif1-like_DEAD"/>
</dbReference>
<dbReference type="Gene3D" id="3.40.50.300">
    <property type="entry name" value="P-loop containing nucleotide triphosphate hydrolases"/>
    <property type="match status" value="2"/>
</dbReference>
<keyword evidence="5" id="KW-1185">Reference proteome</keyword>
<dbReference type="GO" id="GO:0006281">
    <property type="term" value="P:DNA repair"/>
    <property type="evidence" value="ECO:0007669"/>
    <property type="project" value="UniProtKB-KW"/>
</dbReference>
<dbReference type="InterPro" id="IPR027417">
    <property type="entry name" value="P-loop_NTPase"/>
</dbReference>
<proteinExistence type="inferred from homology"/>
<dbReference type="InParanoid" id="A0A1C7MX15"/>
<comment type="similarity">
    <text evidence="1">Belongs to the helicase family.</text>
</comment>
<dbReference type="EC" id="5.6.2.3" evidence="1"/>
<evidence type="ECO:0000259" key="2">
    <source>
        <dbReference type="Pfam" id="PF05970"/>
    </source>
</evidence>
<dbReference type="AlphaFoldDB" id="A0A1C7MX15"/>
<organism evidence="4 5">
    <name type="scientific">Choanephora cucurbitarum</name>
    <dbReference type="NCBI Taxonomy" id="101091"/>
    <lineage>
        <taxon>Eukaryota</taxon>
        <taxon>Fungi</taxon>
        <taxon>Fungi incertae sedis</taxon>
        <taxon>Mucoromycota</taxon>
        <taxon>Mucoromycotina</taxon>
        <taxon>Mucoromycetes</taxon>
        <taxon>Mucorales</taxon>
        <taxon>Mucorineae</taxon>
        <taxon>Choanephoraceae</taxon>
        <taxon>Choanephoroideae</taxon>
        <taxon>Choanephora</taxon>
    </lineage>
</organism>
<evidence type="ECO:0000256" key="1">
    <source>
        <dbReference type="RuleBase" id="RU363044"/>
    </source>
</evidence>
<feature type="domain" description="DNA helicase Pif1-like 2B" evidence="3">
    <location>
        <begin position="174"/>
        <end position="205"/>
    </location>
</feature>
<comment type="catalytic activity">
    <reaction evidence="1">
        <text>ATP + H2O = ADP + phosphate + H(+)</text>
        <dbReference type="Rhea" id="RHEA:13065"/>
        <dbReference type="ChEBI" id="CHEBI:15377"/>
        <dbReference type="ChEBI" id="CHEBI:15378"/>
        <dbReference type="ChEBI" id="CHEBI:30616"/>
        <dbReference type="ChEBI" id="CHEBI:43474"/>
        <dbReference type="ChEBI" id="CHEBI:456216"/>
        <dbReference type="EC" id="5.6.2.3"/>
    </reaction>
</comment>
<keyword evidence="1" id="KW-0233">DNA recombination</keyword>
<dbReference type="InterPro" id="IPR049163">
    <property type="entry name" value="Pif1-like_2B_dom"/>
</dbReference>
<dbReference type="GO" id="GO:0006310">
    <property type="term" value="P:DNA recombination"/>
    <property type="evidence" value="ECO:0007669"/>
    <property type="project" value="UniProtKB-KW"/>
</dbReference>
<dbReference type="InterPro" id="IPR051055">
    <property type="entry name" value="PIF1_helicase"/>
</dbReference>
<dbReference type="EMBL" id="LUGH01001298">
    <property type="protein sequence ID" value="OBZ81288.1"/>
    <property type="molecule type" value="Genomic_DNA"/>
</dbReference>
<sequence>MTIHRFFGINASTNSPNHLMIDNMLKLYRKVMLLIDEYSMLSETLLDMLNNTLIKATNRNVAMGGIKSIFFGDLAQLLPVNQKEQPIWKNLNKVRLCHFDESVIKYINSRAVMKSDIPNKSLRLYTTRQRVNAAISKDFDSMSGEPVFFLAHDTYNGGSKNSATRALNETRLLQELKLKINMPVMLIQNLHVSSGWFNGTITQIKEIDEENVLLFKEGPHGDELTLWIQRISRSVPGTSYLGSQFPIVPPFASTIHKAQSATIDSVAIYLDDMITHGQLYVAMSRVRKSENLFFFGSELSLRIERKYGLNLDAIDIVEYAEKRQKRNIEEVDIQNN</sequence>
<accession>A0A1C7MX15</accession>
<dbReference type="PANTHER" id="PTHR47642">
    <property type="entry name" value="ATP-DEPENDENT DNA HELICASE"/>
    <property type="match status" value="1"/>
</dbReference>
<dbReference type="GO" id="GO:0016887">
    <property type="term" value="F:ATP hydrolysis activity"/>
    <property type="evidence" value="ECO:0007669"/>
    <property type="project" value="RHEA"/>
</dbReference>
<reference evidence="4 5" key="1">
    <citation type="submission" date="2016-03" db="EMBL/GenBank/DDBJ databases">
        <title>Choanephora cucurbitarum.</title>
        <authorList>
            <person name="Min B."/>
            <person name="Park H."/>
            <person name="Park J.-H."/>
            <person name="Shin H.-D."/>
            <person name="Choi I.-G."/>
        </authorList>
    </citation>
    <scope>NUCLEOTIDE SEQUENCE [LARGE SCALE GENOMIC DNA]</scope>
    <source>
        <strain evidence="4 5">KUS-F28377</strain>
    </source>
</reference>
<comment type="caution">
    <text evidence="4">The sequence shown here is derived from an EMBL/GenBank/DDBJ whole genome shotgun (WGS) entry which is preliminary data.</text>
</comment>
<evidence type="ECO:0000313" key="5">
    <source>
        <dbReference type="Proteomes" id="UP000093000"/>
    </source>
</evidence>
<keyword evidence="1" id="KW-0227">DNA damage</keyword>
<feature type="domain" description="DNA helicase Pif1-like DEAD-box helicase" evidence="2">
    <location>
        <begin position="2"/>
        <end position="84"/>
    </location>
</feature>
<dbReference type="Pfam" id="PF05970">
    <property type="entry name" value="PIF1"/>
    <property type="match status" value="1"/>
</dbReference>
<keyword evidence="1" id="KW-0547">Nucleotide-binding</keyword>
<dbReference type="GO" id="GO:0000723">
    <property type="term" value="P:telomere maintenance"/>
    <property type="evidence" value="ECO:0007669"/>
    <property type="project" value="InterPro"/>
</dbReference>
<keyword evidence="1" id="KW-0067">ATP-binding</keyword>
<keyword evidence="1" id="KW-0234">DNA repair</keyword>
<gene>
    <name evidence="4" type="primary">PIF1</name>
    <name evidence="4" type="ORF">A0J61_10663</name>
</gene>
<dbReference type="GO" id="GO:0043139">
    <property type="term" value="F:5'-3' DNA helicase activity"/>
    <property type="evidence" value="ECO:0007669"/>
    <property type="project" value="UniProtKB-EC"/>
</dbReference>
<dbReference type="Pfam" id="PF21530">
    <property type="entry name" value="Pif1_2B_dom"/>
    <property type="match status" value="1"/>
</dbReference>